<feature type="region of interest" description="Disordered" evidence="10">
    <location>
        <begin position="29"/>
        <end position="49"/>
    </location>
</feature>
<organism evidence="11 12">
    <name type="scientific">Tilletia horrida</name>
    <dbReference type="NCBI Taxonomy" id="155126"/>
    <lineage>
        <taxon>Eukaryota</taxon>
        <taxon>Fungi</taxon>
        <taxon>Dikarya</taxon>
        <taxon>Basidiomycota</taxon>
        <taxon>Ustilaginomycotina</taxon>
        <taxon>Exobasidiomycetes</taxon>
        <taxon>Tilletiales</taxon>
        <taxon>Tilletiaceae</taxon>
        <taxon>Tilletia</taxon>
    </lineage>
</organism>
<comment type="caution">
    <text evidence="11">The sequence shown here is derived from an EMBL/GenBank/DDBJ whole genome shotgun (WGS) entry which is preliminary data.</text>
</comment>
<evidence type="ECO:0000313" key="12">
    <source>
        <dbReference type="Proteomes" id="UP001176517"/>
    </source>
</evidence>
<keyword evidence="7 9" id="KW-0539">Nucleus</keyword>
<reference evidence="11" key="1">
    <citation type="journal article" date="2023" name="PhytoFront">
        <title>Draft Genome Resources of Seven Strains of Tilletia horrida, Causal Agent of Kernel Smut of Rice.</title>
        <authorList>
            <person name="Khanal S."/>
            <person name="Antony Babu S."/>
            <person name="Zhou X.G."/>
        </authorList>
    </citation>
    <scope>NUCLEOTIDE SEQUENCE</scope>
    <source>
        <strain evidence="11">TX6</strain>
    </source>
</reference>
<gene>
    <name evidence="9" type="primary">MED5</name>
    <name evidence="11" type="ORF">OC846_001377</name>
</gene>
<evidence type="ECO:0000256" key="9">
    <source>
        <dbReference type="RuleBase" id="RU364142"/>
    </source>
</evidence>
<comment type="similarity">
    <text evidence="2 9">Belongs to the Mediator complex subunit 5 family.</text>
</comment>
<protein>
    <recommendedName>
        <fullName evidence="3 9">Mediator of RNA polymerase II transcription subunit 5</fullName>
    </recommendedName>
    <alternativeName>
        <fullName evidence="8 9">Mediator complex subunit 5</fullName>
    </alternativeName>
</protein>
<dbReference type="GO" id="GO:0006357">
    <property type="term" value="P:regulation of transcription by RNA polymerase II"/>
    <property type="evidence" value="ECO:0007669"/>
    <property type="project" value="InterPro"/>
</dbReference>
<keyword evidence="4 9" id="KW-0805">Transcription regulation</keyword>
<keyword evidence="6 9" id="KW-0804">Transcription</keyword>
<dbReference type="AlphaFoldDB" id="A0AAN6JT35"/>
<comment type="function">
    <text evidence="9">Component of the Mediator complex, a coactivator involved in the regulated transcription of nearly all RNA polymerase II-dependent genes. Mediator functions as a bridge to convey information from gene-specific regulatory proteins to the basal RNA polymerase II transcription machinery. Mediator is recruited to promoters by direct interactions with regulatory proteins and serves as a scaffold for the assembly of a functional preinitiation complex with RNA polymerase II and the general transcription factors.</text>
</comment>
<dbReference type="GO" id="GO:0016592">
    <property type="term" value="C:mediator complex"/>
    <property type="evidence" value="ECO:0007669"/>
    <property type="project" value="InterPro"/>
</dbReference>
<evidence type="ECO:0000256" key="4">
    <source>
        <dbReference type="ARBA" id="ARBA00023015"/>
    </source>
</evidence>
<evidence type="ECO:0000256" key="5">
    <source>
        <dbReference type="ARBA" id="ARBA00023159"/>
    </source>
</evidence>
<evidence type="ECO:0000313" key="11">
    <source>
        <dbReference type="EMBL" id="KAK0556158.1"/>
    </source>
</evidence>
<proteinExistence type="inferred from homology"/>
<dbReference type="PANTHER" id="PTHR35784:SF1">
    <property type="entry name" value="MEDIATOR OF RNA POLYMERASE II TRANSCRIPTION SUBUNIT 5"/>
    <property type="match status" value="1"/>
</dbReference>
<evidence type="ECO:0000256" key="2">
    <source>
        <dbReference type="ARBA" id="ARBA00008782"/>
    </source>
</evidence>
<dbReference type="EMBL" id="JAPDMZ010000019">
    <property type="protein sequence ID" value="KAK0556158.1"/>
    <property type="molecule type" value="Genomic_DNA"/>
</dbReference>
<accession>A0AAN6JT35</accession>
<dbReference type="Pfam" id="PF08689">
    <property type="entry name" value="Med5"/>
    <property type="match status" value="1"/>
</dbReference>
<name>A0AAN6JT35_9BASI</name>
<keyword evidence="5 9" id="KW-0010">Activator</keyword>
<dbReference type="InterPro" id="IPR014801">
    <property type="entry name" value="Mediator_Med5_fun"/>
</dbReference>
<evidence type="ECO:0000256" key="3">
    <source>
        <dbReference type="ARBA" id="ARBA00020628"/>
    </source>
</evidence>
<evidence type="ECO:0000256" key="6">
    <source>
        <dbReference type="ARBA" id="ARBA00023163"/>
    </source>
</evidence>
<dbReference type="PANTHER" id="PTHR35784">
    <property type="entry name" value="MEDIATOR OF RNA POLYMERASE II TRANSCRIPTION SUBUNIT 5"/>
    <property type="match status" value="1"/>
</dbReference>
<sequence>MEEASLFAQRLLTDDPNVVLAEFVSSDKAQELQQGPLPDGTSGERTDGVAHEGRSLILSEQVVQKLAELARMADFENLSRLCRALLSNLRALDKIVNDIGCSRLIEPVSVFLNDERQVDEADDPAVLASHLFFAQALLQCQQSLALKEPMVSIPILEEYLRIRSLSYGLNQLSQNERDLVGRWVTALFDSEGISDELSRDSPPRVLLKLAPTLFSQSISACATGIVDLDTLRGALTYFLQDLLSYTLPGPVIWLLRQLTMYPPLTSVTIPASVTAAAAATKTPGAANNNDSQQTTTTVPLGSSYAFGAEAKMRWSLYLDVLTMLLLADSCPDSVIVVTAPALRVLFSPRMRARAGREGKQGELTALCSRIVAVLSGQPR</sequence>
<evidence type="ECO:0000256" key="10">
    <source>
        <dbReference type="SAM" id="MobiDB-lite"/>
    </source>
</evidence>
<evidence type="ECO:0000256" key="8">
    <source>
        <dbReference type="ARBA" id="ARBA00031256"/>
    </source>
</evidence>
<evidence type="ECO:0000256" key="7">
    <source>
        <dbReference type="ARBA" id="ARBA00023242"/>
    </source>
</evidence>
<evidence type="ECO:0000256" key="1">
    <source>
        <dbReference type="ARBA" id="ARBA00004123"/>
    </source>
</evidence>
<dbReference type="Proteomes" id="UP001176517">
    <property type="component" value="Unassembled WGS sequence"/>
</dbReference>
<keyword evidence="12" id="KW-1185">Reference proteome</keyword>
<comment type="subunit">
    <text evidence="9">Component of the Mediator complex.</text>
</comment>
<comment type="subcellular location">
    <subcellularLocation>
        <location evidence="1 9">Nucleus</location>
    </subcellularLocation>
</comment>
<dbReference type="GO" id="GO:0003712">
    <property type="term" value="F:transcription coregulator activity"/>
    <property type="evidence" value="ECO:0007669"/>
    <property type="project" value="InterPro"/>
</dbReference>